<evidence type="ECO:0000313" key="1">
    <source>
        <dbReference type="EnsemblPlants" id="OB02G31810.1"/>
    </source>
</evidence>
<accession>J3LEW4</accession>
<protein>
    <submittedName>
        <fullName evidence="1">Uncharacterized protein</fullName>
    </submittedName>
</protein>
<keyword evidence="2" id="KW-1185">Reference proteome</keyword>
<dbReference type="AlphaFoldDB" id="J3LEW4"/>
<name>J3LEW4_ORYBR</name>
<sequence length="55" mass="6390">MVEHLKFRQLIHDVAALFPSLHKAVCLVASSSVPFTDTNRCKEIWNVNSLLRYKY</sequence>
<dbReference type="Proteomes" id="UP000006038">
    <property type="component" value="Unassembled WGS sequence"/>
</dbReference>
<dbReference type="HOGENOM" id="CLU_3035571_0_0_1"/>
<proteinExistence type="predicted"/>
<dbReference type="Gramene" id="OB02G31810.1">
    <property type="protein sequence ID" value="OB02G31810.1"/>
    <property type="gene ID" value="OB02G31810"/>
</dbReference>
<organism evidence="1">
    <name type="scientific">Oryza brachyantha</name>
    <name type="common">malo sina</name>
    <dbReference type="NCBI Taxonomy" id="4533"/>
    <lineage>
        <taxon>Eukaryota</taxon>
        <taxon>Viridiplantae</taxon>
        <taxon>Streptophyta</taxon>
        <taxon>Embryophyta</taxon>
        <taxon>Tracheophyta</taxon>
        <taxon>Spermatophyta</taxon>
        <taxon>Magnoliopsida</taxon>
        <taxon>Liliopsida</taxon>
        <taxon>Poales</taxon>
        <taxon>Poaceae</taxon>
        <taxon>BOP clade</taxon>
        <taxon>Oryzoideae</taxon>
        <taxon>Oryzeae</taxon>
        <taxon>Oryzinae</taxon>
        <taxon>Oryza</taxon>
    </lineage>
</organism>
<reference evidence="1" key="1">
    <citation type="submission" date="2013-04" db="UniProtKB">
        <authorList>
            <consortium name="EnsemblPlants"/>
        </authorList>
    </citation>
    <scope>IDENTIFICATION</scope>
</reference>
<dbReference type="EnsemblPlants" id="OB02G31810.1">
    <property type="protein sequence ID" value="OB02G31810.1"/>
    <property type="gene ID" value="OB02G31810"/>
</dbReference>
<evidence type="ECO:0000313" key="2">
    <source>
        <dbReference type="Proteomes" id="UP000006038"/>
    </source>
</evidence>